<reference evidence="2" key="1">
    <citation type="submission" date="2021-06" db="EMBL/GenBank/DDBJ databases">
        <authorList>
            <person name="Kallberg Y."/>
            <person name="Tangrot J."/>
            <person name="Rosling A."/>
        </authorList>
    </citation>
    <scope>NUCLEOTIDE SEQUENCE</scope>
    <source>
        <strain evidence="2">CL551</strain>
    </source>
</reference>
<dbReference type="OrthoDB" id="298084at2759"/>
<dbReference type="AlphaFoldDB" id="A0A9N9P5U0"/>
<sequence length="156" mass="18351">YLIRWGIENTNSILVYDSTKWTPQNFLDLKNTLHNCISYIRFFQMTPGDYTKVRAHFKDILPDGLDDEVIRYFLDPNFRPSTKILPLRKYPFESNIINAKDAGLIASWIVKRKTPYSFRNLPLKFKLIYRASSEGFGIERFHRNCDNKGPTLVVIK</sequence>
<dbReference type="Pfam" id="PF07534">
    <property type="entry name" value="TLD"/>
    <property type="match status" value="1"/>
</dbReference>
<dbReference type="PROSITE" id="PS51886">
    <property type="entry name" value="TLDC"/>
    <property type="match status" value="1"/>
</dbReference>
<evidence type="ECO:0000313" key="2">
    <source>
        <dbReference type="EMBL" id="CAG8793233.1"/>
    </source>
</evidence>
<dbReference type="InterPro" id="IPR006571">
    <property type="entry name" value="TLDc_dom"/>
</dbReference>
<feature type="domain" description="TLDc" evidence="1">
    <location>
        <begin position="95"/>
        <end position="156"/>
    </location>
</feature>
<dbReference type="Proteomes" id="UP000789342">
    <property type="component" value="Unassembled WGS sequence"/>
</dbReference>
<gene>
    <name evidence="2" type="ORF">AMORRO_LOCUS18325</name>
</gene>
<evidence type="ECO:0000259" key="1">
    <source>
        <dbReference type="PROSITE" id="PS51886"/>
    </source>
</evidence>
<name>A0A9N9P5U0_9GLOM</name>
<protein>
    <submittedName>
        <fullName evidence="2">9121_t:CDS:1</fullName>
    </submittedName>
</protein>
<accession>A0A9N9P5U0</accession>
<comment type="caution">
    <text evidence="2">The sequence shown here is derived from an EMBL/GenBank/DDBJ whole genome shotgun (WGS) entry which is preliminary data.</text>
</comment>
<proteinExistence type="predicted"/>
<organism evidence="2 3">
    <name type="scientific">Acaulospora morrowiae</name>
    <dbReference type="NCBI Taxonomy" id="94023"/>
    <lineage>
        <taxon>Eukaryota</taxon>
        <taxon>Fungi</taxon>
        <taxon>Fungi incertae sedis</taxon>
        <taxon>Mucoromycota</taxon>
        <taxon>Glomeromycotina</taxon>
        <taxon>Glomeromycetes</taxon>
        <taxon>Diversisporales</taxon>
        <taxon>Acaulosporaceae</taxon>
        <taxon>Acaulospora</taxon>
    </lineage>
</organism>
<evidence type="ECO:0000313" key="3">
    <source>
        <dbReference type="Proteomes" id="UP000789342"/>
    </source>
</evidence>
<keyword evidence="3" id="KW-1185">Reference proteome</keyword>
<dbReference type="EMBL" id="CAJVPV010063736">
    <property type="protein sequence ID" value="CAG8793233.1"/>
    <property type="molecule type" value="Genomic_DNA"/>
</dbReference>
<feature type="non-terminal residue" evidence="2">
    <location>
        <position position="156"/>
    </location>
</feature>
<feature type="non-terminal residue" evidence="2">
    <location>
        <position position="1"/>
    </location>
</feature>